<dbReference type="CDD" id="cd04301">
    <property type="entry name" value="NAT_SF"/>
    <property type="match status" value="1"/>
</dbReference>
<dbReference type="PANTHER" id="PTHR43800:SF1">
    <property type="entry name" value="PEPTIDYL-LYSINE N-ACETYLTRANSFERASE YJAB"/>
    <property type="match status" value="1"/>
</dbReference>
<dbReference type="Proteomes" id="UP000705823">
    <property type="component" value="Unassembled WGS sequence"/>
</dbReference>
<evidence type="ECO:0000256" key="2">
    <source>
        <dbReference type="ARBA" id="ARBA00023315"/>
    </source>
</evidence>
<dbReference type="PANTHER" id="PTHR43800">
    <property type="entry name" value="PEPTIDYL-LYSINE N-ACETYLTRANSFERASE YJAB"/>
    <property type="match status" value="1"/>
</dbReference>
<dbReference type="GO" id="GO:0016747">
    <property type="term" value="F:acyltransferase activity, transferring groups other than amino-acyl groups"/>
    <property type="evidence" value="ECO:0007669"/>
    <property type="project" value="InterPro"/>
</dbReference>
<protein>
    <submittedName>
        <fullName evidence="4">GNAT family N-acetyltransferase</fullName>
    </submittedName>
</protein>
<proteinExistence type="predicted"/>
<evidence type="ECO:0000259" key="3">
    <source>
        <dbReference type="PROSITE" id="PS51186"/>
    </source>
</evidence>
<gene>
    <name evidence="4" type="ORF">EGH24_09050</name>
</gene>
<keyword evidence="1" id="KW-0808">Transferase</keyword>
<dbReference type="InterPro" id="IPR000182">
    <property type="entry name" value="GNAT_dom"/>
</dbReference>
<dbReference type="EMBL" id="RKLU01000003">
    <property type="protein sequence ID" value="TQQ81265.1"/>
    <property type="molecule type" value="Genomic_DNA"/>
</dbReference>
<dbReference type="Gene3D" id="3.40.630.30">
    <property type="match status" value="1"/>
</dbReference>
<dbReference type="OrthoDB" id="87545at2157"/>
<keyword evidence="2" id="KW-0012">Acyltransferase</keyword>
<dbReference type="PROSITE" id="PS51186">
    <property type="entry name" value="GNAT"/>
    <property type="match status" value="1"/>
</dbReference>
<organism evidence="4 5">
    <name type="scientific">Halonotius terrestris</name>
    <dbReference type="NCBI Taxonomy" id="2487750"/>
    <lineage>
        <taxon>Archaea</taxon>
        <taxon>Methanobacteriati</taxon>
        <taxon>Methanobacteriota</taxon>
        <taxon>Stenosarchaea group</taxon>
        <taxon>Halobacteria</taxon>
        <taxon>Halobacteriales</taxon>
        <taxon>Haloferacaceae</taxon>
        <taxon>Halonotius</taxon>
    </lineage>
</organism>
<evidence type="ECO:0000313" key="5">
    <source>
        <dbReference type="Proteomes" id="UP000705823"/>
    </source>
</evidence>
<keyword evidence="5" id="KW-1185">Reference proteome</keyword>
<name>A0A8J8P7T9_9EURY</name>
<dbReference type="Pfam" id="PF00583">
    <property type="entry name" value="Acetyltransf_1"/>
    <property type="match status" value="1"/>
</dbReference>
<evidence type="ECO:0000313" key="4">
    <source>
        <dbReference type="EMBL" id="TQQ81265.1"/>
    </source>
</evidence>
<comment type="caution">
    <text evidence="4">The sequence shown here is derived from an EMBL/GenBank/DDBJ whole genome shotgun (WGS) entry which is preliminary data.</text>
</comment>
<dbReference type="InterPro" id="IPR016181">
    <property type="entry name" value="Acyl_CoA_acyltransferase"/>
</dbReference>
<dbReference type="AlphaFoldDB" id="A0A8J8P7T9"/>
<evidence type="ECO:0000256" key="1">
    <source>
        <dbReference type="ARBA" id="ARBA00022679"/>
    </source>
</evidence>
<feature type="domain" description="N-acetyltransferase" evidence="3">
    <location>
        <begin position="3"/>
        <end position="161"/>
    </location>
</feature>
<dbReference type="SUPFAM" id="SSF55729">
    <property type="entry name" value="Acyl-CoA N-acyltransferases (Nat)"/>
    <property type="match status" value="1"/>
</dbReference>
<sequence length="161" mass="17191">MDSTIRPARASDADRLHRLQSLLPEPTPALLSAAIPDEGPRDAQAATTSLGVEIPLTTTAAFTLLVTVDERDTAVGYVLAVGGSGTHIAELVVNPDHRRAGRGQALLEKVIARTPSPLTVHVAADNDAARQLYERVGFTEIAHSDDQFETSDGLTLRYDPD</sequence>
<accession>A0A8J8P7T9</accession>
<reference evidence="4" key="1">
    <citation type="submission" date="2019-02" db="EMBL/GenBank/DDBJ databases">
        <title>Halonotius sp. a new haloarchaeum isolated from saline soil.</title>
        <authorList>
            <person name="Duran-Viseras A."/>
            <person name="Sanchez-Porro C."/>
            <person name="Ventosa A."/>
        </authorList>
    </citation>
    <scope>NUCLEOTIDE SEQUENCE</scope>
    <source>
        <strain evidence="4">F15B</strain>
    </source>
</reference>
<dbReference type="RefSeq" id="WP_142979826.1">
    <property type="nucleotide sequence ID" value="NZ_RKLU01000003.1"/>
</dbReference>